<organism evidence="1 2">
    <name type="scientific">Vibrio cholerae</name>
    <dbReference type="NCBI Taxonomy" id="666"/>
    <lineage>
        <taxon>Bacteria</taxon>
        <taxon>Pseudomonadati</taxon>
        <taxon>Pseudomonadota</taxon>
        <taxon>Gammaproteobacteria</taxon>
        <taxon>Vibrionales</taxon>
        <taxon>Vibrionaceae</taxon>
        <taxon>Vibrio</taxon>
    </lineage>
</organism>
<dbReference type="Proteomes" id="UP000294145">
    <property type="component" value="Unassembled WGS sequence"/>
</dbReference>
<dbReference type="EMBL" id="SISP01000076">
    <property type="protein sequence ID" value="TBM35099.1"/>
    <property type="molecule type" value="Genomic_DNA"/>
</dbReference>
<sequence>MWHENFVPQVTHLSETSAKAAGYVVDKLMRFNCVSQELKAKLRDVLTVLKGMFSFTPVKVKGCDKLAQSWGLATDLKLQVRQLLEYQTRHYKHA</sequence>
<gene>
    <name evidence="1" type="ORF">EYB64_21165</name>
</gene>
<reference evidence="1 2" key="1">
    <citation type="submission" date="2019-02" db="EMBL/GenBank/DDBJ databases">
        <title>Genomic plasticity associated with the antimicrobial resistance in Vibrio cholerae.</title>
        <authorList>
            <person name="Verma J."/>
            <person name="Bag S."/>
            <person name="Saha B."/>
            <person name="Kumar P."/>
            <person name="Ghosh T.S."/>
            <person name="Dayal M."/>
            <person name="Senapati T."/>
            <person name="Mehra S."/>
            <person name="Dey P."/>
            <person name="Desigamani A."/>
            <person name="Kumar D."/>
            <person name="Rana P."/>
            <person name="Kumar B."/>
            <person name="Maiti T.K."/>
            <person name="Sharma N.C."/>
            <person name="Bhadra R.K."/>
            <person name="Mutreja A."/>
            <person name="Nair G.B."/>
            <person name="Ramamurthy T."/>
            <person name="Das B."/>
        </authorList>
    </citation>
    <scope>NUCLEOTIDE SEQUENCE [LARGE SCALE GENOMIC DNA]</scope>
    <source>
        <strain evidence="1 2">IDH06781</strain>
    </source>
</reference>
<protein>
    <submittedName>
        <fullName evidence="1">Uncharacterized protein</fullName>
    </submittedName>
</protein>
<dbReference type="AlphaFoldDB" id="A0A7X4PJY3"/>
<comment type="caution">
    <text evidence="1">The sequence shown here is derived from an EMBL/GenBank/DDBJ whole genome shotgun (WGS) entry which is preliminary data.</text>
</comment>
<evidence type="ECO:0000313" key="1">
    <source>
        <dbReference type="EMBL" id="TBM35099.1"/>
    </source>
</evidence>
<evidence type="ECO:0000313" key="2">
    <source>
        <dbReference type="Proteomes" id="UP000294145"/>
    </source>
</evidence>
<accession>A0A7X4PJY3</accession>
<proteinExistence type="predicted"/>
<name>A0A7X4PJY3_VIBCL</name>